<accession>A0A4R6UGR7</accession>
<dbReference type="InterPro" id="IPR014710">
    <property type="entry name" value="RmlC-like_jellyroll"/>
</dbReference>
<evidence type="ECO:0000313" key="3">
    <source>
        <dbReference type="Proteomes" id="UP000295281"/>
    </source>
</evidence>
<organism evidence="2 3">
    <name type="scientific">Actinorugispora endophytica</name>
    <dbReference type="NCBI Taxonomy" id="1605990"/>
    <lineage>
        <taxon>Bacteria</taxon>
        <taxon>Bacillati</taxon>
        <taxon>Actinomycetota</taxon>
        <taxon>Actinomycetes</taxon>
        <taxon>Streptosporangiales</taxon>
        <taxon>Nocardiopsidaceae</taxon>
        <taxon>Actinorugispora</taxon>
    </lineage>
</organism>
<dbReference type="AlphaFoldDB" id="A0A4R6UGR7"/>
<gene>
    <name evidence="2" type="ORF">EV190_13129</name>
</gene>
<dbReference type="RefSeq" id="WP_133743497.1">
    <property type="nucleotide sequence ID" value="NZ_SNYN01000031.1"/>
</dbReference>
<dbReference type="InterPro" id="IPR013096">
    <property type="entry name" value="Cupin_2"/>
</dbReference>
<dbReference type="Pfam" id="PF07883">
    <property type="entry name" value="Cupin_2"/>
    <property type="match status" value="1"/>
</dbReference>
<reference evidence="2 3" key="1">
    <citation type="submission" date="2019-03" db="EMBL/GenBank/DDBJ databases">
        <title>Genomic Encyclopedia of Type Strains, Phase IV (KMG-IV): sequencing the most valuable type-strain genomes for metagenomic binning, comparative biology and taxonomic classification.</title>
        <authorList>
            <person name="Goeker M."/>
        </authorList>
    </citation>
    <scope>NUCLEOTIDE SEQUENCE [LARGE SCALE GENOMIC DNA]</scope>
    <source>
        <strain evidence="2 3">DSM 46770</strain>
    </source>
</reference>
<protein>
    <submittedName>
        <fullName evidence="2">Mannose-6-phosphate isomerase-like protein (Cupin superfamily)</fullName>
    </submittedName>
</protein>
<keyword evidence="2" id="KW-0413">Isomerase</keyword>
<evidence type="ECO:0000313" key="2">
    <source>
        <dbReference type="EMBL" id="TDQ45512.1"/>
    </source>
</evidence>
<dbReference type="Gene3D" id="2.60.120.10">
    <property type="entry name" value="Jelly Rolls"/>
    <property type="match status" value="1"/>
</dbReference>
<feature type="domain" description="Cupin type-2" evidence="1">
    <location>
        <begin position="48"/>
        <end position="116"/>
    </location>
</feature>
<dbReference type="EMBL" id="SNYN01000031">
    <property type="protein sequence ID" value="TDQ45512.1"/>
    <property type="molecule type" value="Genomic_DNA"/>
</dbReference>
<dbReference type="Proteomes" id="UP000295281">
    <property type="component" value="Unassembled WGS sequence"/>
</dbReference>
<dbReference type="GO" id="GO:0016853">
    <property type="term" value="F:isomerase activity"/>
    <property type="evidence" value="ECO:0007669"/>
    <property type="project" value="UniProtKB-KW"/>
</dbReference>
<dbReference type="SUPFAM" id="SSF51182">
    <property type="entry name" value="RmlC-like cupins"/>
    <property type="match status" value="1"/>
</dbReference>
<dbReference type="InterPro" id="IPR011051">
    <property type="entry name" value="RmlC_Cupin_sf"/>
</dbReference>
<evidence type="ECO:0000259" key="1">
    <source>
        <dbReference type="Pfam" id="PF07883"/>
    </source>
</evidence>
<comment type="caution">
    <text evidence="2">The sequence shown here is derived from an EMBL/GenBank/DDBJ whole genome shotgun (WGS) entry which is preliminary data.</text>
</comment>
<dbReference type="PANTHER" id="PTHR36440:SF1">
    <property type="entry name" value="PUTATIVE (AFU_ORTHOLOGUE AFUA_8G07350)-RELATED"/>
    <property type="match status" value="1"/>
</dbReference>
<sequence length="172" mass="18646">MSSTNTSTRSPLLVRADDAEVLEDGPTSLITLLADADATGGAVTANRATLRKGSPGAPPHRHTRAAELFFVLDGTLQVLAGEEILTLGAGDFLVVPPNLPHAFAPAPGEEAEVLVAFTPGTERFDYYRLLERVYRGEAEAREIGESSERFDNHYVDSPVWSRRAERPTGEDR</sequence>
<proteinExistence type="predicted"/>
<dbReference type="PANTHER" id="PTHR36440">
    <property type="entry name" value="PUTATIVE (AFU_ORTHOLOGUE AFUA_8G07350)-RELATED"/>
    <property type="match status" value="1"/>
</dbReference>
<dbReference type="OrthoDB" id="9791637at2"/>
<keyword evidence="3" id="KW-1185">Reference proteome</keyword>
<name>A0A4R6UGR7_9ACTN</name>
<dbReference type="InterPro" id="IPR053146">
    <property type="entry name" value="QDO-like"/>
</dbReference>